<reference evidence="3 4" key="1">
    <citation type="submission" date="2024-02" db="EMBL/GenBank/DDBJ databases">
        <authorList>
            <person name="Chen Y."/>
            <person name="Shah S."/>
            <person name="Dougan E. K."/>
            <person name="Thang M."/>
            <person name="Chan C."/>
        </authorList>
    </citation>
    <scope>NUCLEOTIDE SEQUENCE [LARGE SCALE GENOMIC DNA]</scope>
</reference>
<evidence type="ECO:0000313" key="3">
    <source>
        <dbReference type="EMBL" id="CAK8992098.1"/>
    </source>
</evidence>
<name>A0ABP0HPF0_9DINO</name>
<accession>A0ABP0HPF0</accession>
<keyword evidence="4" id="KW-1185">Reference proteome</keyword>
<evidence type="ECO:0000256" key="1">
    <source>
        <dbReference type="SAM" id="MobiDB-lite"/>
    </source>
</evidence>
<dbReference type="Proteomes" id="UP001642484">
    <property type="component" value="Unassembled WGS sequence"/>
</dbReference>
<comment type="caution">
    <text evidence="3">The sequence shown here is derived from an EMBL/GenBank/DDBJ whole genome shotgun (WGS) entry which is preliminary data.</text>
</comment>
<proteinExistence type="predicted"/>
<feature type="signal peptide" evidence="2">
    <location>
        <begin position="1"/>
        <end position="23"/>
    </location>
</feature>
<evidence type="ECO:0000256" key="2">
    <source>
        <dbReference type="SAM" id="SignalP"/>
    </source>
</evidence>
<feature type="non-terminal residue" evidence="3">
    <location>
        <position position="1"/>
    </location>
</feature>
<protein>
    <submittedName>
        <fullName evidence="3">Uncharacterized protein</fullName>
    </submittedName>
</protein>
<keyword evidence="2" id="KW-0732">Signal</keyword>
<gene>
    <name evidence="3" type="ORF">CCMP2556_LOCUS2724</name>
</gene>
<organism evidence="3 4">
    <name type="scientific">Durusdinium trenchii</name>
    <dbReference type="NCBI Taxonomy" id="1381693"/>
    <lineage>
        <taxon>Eukaryota</taxon>
        <taxon>Sar</taxon>
        <taxon>Alveolata</taxon>
        <taxon>Dinophyceae</taxon>
        <taxon>Suessiales</taxon>
        <taxon>Symbiodiniaceae</taxon>
        <taxon>Durusdinium</taxon>
    </lineage>
</organism>
<dbReference type="EMBL" id="CAXAMN010001052">
    <property type="protein sequence ID" value="CAK8992098.1"/>
    <property type="molecule type" value="Genomic_DNA"/>
</dbReference>
<feature type="region of interest" description="Disordered" evidence="1">
    <location>
        <begin position="177"/>
        <end position="205"/>
    </location>
</feature>
<feature type="chain" id="PRO_5045669436" evidence="2">
    <location>
        <begin position="24"/>
        <end position="205"/>
    </location>
</feature>
<evidence type="ECO:0000313" key="4">
    <source>
        <dbReference type="Proteomes" id="UP001642484"/>
    </source>
</evidence>
<feature type="non-terminal residue" evidence="3">
    <location>
        <position position="205"/>
    </location>
</feature>
<sequence length="205" mass="23053">RSRCLALPLLATVTLWMSQGVLFTGFWKQSGPSARRRALRGNLAHNAEPAQAPELPPFQRFTDDYNPDPLDRVVEWFMTLDPDSNQNLETGFTIIVLGITLLSAKETYEKYLRDKEEEDRIRNQKIRRALNPDGWREELFKEEQEAKLKAEQQDPKRGVKDVLAEIYGTDGLEDQFGARLRPGGAKGAKAAGPSKGVKKSSGLVK</sequence>